<dbReference type="EMBL" id="JAFLVX010000002">
    <property type="protein sequence ID" value="MBO0475487.1"/>
    <property type="molecule type" value="Genomic_DNA"/>
</dbReference>
<comment type="caution">
    <text evidence="1">The sequence shown here is derived from an EMBL/GenBank/DDBJ whole genome shotgun (WGS) entry which is preliminary data.</text>
</comment>
<accession>A0ABS3HQH2</accession>
<organism evidence="1 2">
    <name type="scientific">Candidatus Vagococcus giribetii</name>
    <dbReference type="NCBI Taxonomy" id="2230876"/>
    <lineage>
        <taxon>Bacteria</taxon>
        <taxon>Bacillati</taxon>
        <taxon>Bacillota</taxon>
        <taxon>Bacilli</taxon>
        <taxon>Lactobacillales</taxon>
        <taxon>Enterococcaceae</taxon>
        <taxon>Vagococcus</taxon>
    </lineage>
</organism>
<evidence type="ECO:0000313" key="2">
    <source>
        <dbReference type="Proteomes" id="UP000664857"/>
    </source>
</evidence>
<dbReference type="InterPro" id="IPR029470">
    <property type="entry name" value="PDDEXK_4"/>
</dbReference>
<name>A0ABS3HQH2_9ENTE</name>
<dbReference type="RefSeq" id="WP_206964082.1">
    <property type="nucleotide sequence ID" value="NZ_JAFLVX010000002.1"/>
</dbReference>
<evidence type="ECO:0000313" key="1">
    <source>
        <dbReference type="EMBL" id="MBO0475487.1"/>
    </source>
</evidence>
<dbReference type="Pfam" id="PF14281">
    <property type="entry name" value="PDDEXK_4"/>
    <property type="match status" value="1"/>
</dbReference>
<gene>
    <name evidence="1" type="ORF">DOK76_00310</name>
</gene>
<proteinExistence type="predicted"/>
<dbReference type="Proteomes" id="UP000664857">
    <property type="component" value="Unassembled WGS sequence"/>
</dbReference>
<reference evidence="1 2" key="1">
    <citation type="submission" date="2021-03" db="EMBL/GenBank/DDBJ databases">
        <title>Enterococcal diversity collection.</title>
        <authorList>
            <person name="Gilmore M.S."/>
            <person name="Schwartzman J."/>
            <person name="Van Tyne D."/>
            <person name="Martin M."/>
            <person name="Earl A.M."/>
            <person name="Manson A.L."/>
            <person name="Straub T."/>
            <person name="Salamzade R."/>
            <person name="Saavedra J."/>
            <person name="Lebreton F."/>
            <person name="Prichula J."/>
            <person name="Schaufler K."/>
            <person name="Gaca A."/>
            <person name="Sgardioli B."/>
            <person name="Wagenaar J."/>
            <person name="Strong T."/>
        </authorList>
    </citation>
    <scope>NUCLEOTIDE SEQUENCE [LARGE SCALE GENOMIC DNA]</scope>
    <source>
        <strain evidence="1 2">DIV0080</strain>
    </source>
</reference>
<sequence>MKKKKPVDITDSISLLKESPLFQLSLSSRELFHSNFLYWLLTNYNEESTALFASYINTNSPLKIVSVSREEKNIDLTVTFKNENKEEVKLYIENKVKSIPYKEQLEKYVAKLKEGSFLLLSLSKPNQEILEDMKWSVMDYRELSQRLSSIKMNMKNNYHQSLMEDYIEFISLLQDLADNITNQEFRVYDIYSGNSVMNQLKEIRVDDLFIKLKHQEMVDKIRIQANKSIELGNLSSDKLVLQQAYTRGTGITDTRYWIKISEKKQIGFAVQLQELSFKLMIETVGFTAEKITQDLLKNNLWFDFGLLTEAKINETDVIYPTTKNKSFNQYGKYHLYKSMKIKKNCSVDELVSLVTSYLVKAHNNREKVLELVDSY</sequence>
<keyword evidence="2" id="KW-1185">Reference proteome</keyword>
<protein>
    <submittedName>
        <fullName evidence="1">PD-(D/E)XK nuclease family protein</fullName>
    </submittedName>
</protein>